<dbReference type="Proteomes" id="UP001596098">
    <property type="component" value="Unassembled WGS sequence"/>
</dbReference>
<keyword evidence="3" id="KW-0175">Coiled coil</keyword>
<dbReference type="PANTHER" id="PTHR34982:SF1">
    <property type="entry name" value="FLAGELLAR ASSEMBLY PROTEIN FLIH"/>
    <property type="match status" value="1"/>
</dbReference>
<evidence type="ECO:0000256" key="3">
    <source>
        <dbReference type="SAM" id="Coils"/>
    </source>
</evidence>
<evidence type="ECO:0000256" key="1">
    <source>
        <dbReference type="ARBA" id="ARBA00022448"/>
    </source>
</evidence>
<dbReference type="InterPro" id="IPR051472">
    <property type="entry name" value="T3SS_Stator/FliH"/>
</dbReference>
<evidence type="ECO:0000313" key="4">
    <source>
        <dbReference type="EMBL" id="MFC6154125.1"/>
    </source>
</evidence>
<evidence type="ECO:0000256" key="2">
    <source>
        <dbReference type="ARBA" id="ARBA00022927"/>
    </source>
</evidence>
<protein>
    <submittedName>
        <fullName evidence="4">FliH/SctL family protein</fullName>
    </submittedName>
</protein>
<feature type="coiled-coil region" evidence="3">
    <location>
        <begin position="62"/>
        <end position="100"/>
    </location>
</feature>
<reference evidence="5" key="1">
    <citation type="journal article" date="2019" name="Int. J. Syst. Evol. Microbiol.">
        <title>The Global Catalogue of Microorganisms (GCM) 10K type strain sequencing project: providing services to taxonomists for standard genome sequencing and annotation.</title>
        <authorList>
            <consortium name="The Broad Institute Genomics Platform"/>
            <consortium name="The Broad Institute Genome Sequencing Center for Infectious Disease"/>
            <person name="Wu L."/>
            <person name="Ma J."/>
        </authorList>
    </citation>
    <scope>NUCLEOTIDE SEQUENCE [LARGE SCALE GENOMIC DNA]</scope>
    <source>
        <strain evidence="5">DFY28</strain>
    </source>
</reference>
<dbReference type="PANTHER" id="PTHR34982">
    <property type="entry name" value="YOP PROTEINS TRANSLOCATION PROTEIN L"/>
    <property type="match status" value="1"/>
</dbReference>
<evidence type="ECO:0000313" key="5">
    <source>
        <dbReference type="Proteomes" id="UP001596098"/>
    </source>
</evidence>
<gene>
    <name evidence="4" type="ORF">ACFPWU_10700</name>
</gene>
<proteinExistence type="predicted"/>
<comment type="caution">
    <text evidence="4">The sequence shown here is derived from an EMBL/GenBank/DDBJ whole genome shotgun (WGS) entry which is preliminary data.</text>
</comment>
<accession>A0ABW1R0J1</accession>
<dbReference type="EMBL" id="JBHSQI010000005">
    <property type="protein sequence ID" value="MFC6154125.1"/>
    <property type="molecule type" value="Genomic_DNA"/>
</dbReference>
<name>A0ABW1R0J1_9ACTN</name>
<keyword evidence="5" id="KW-1185">Reference proteome</keyword>
<organism evidence="4 5">
    <name type="scientific">Nocardioides yefusunii</name>
    <dbReference type="NCBI Taxonomy" id="2500546"/>
    <lineage>
        <taxon>Bacteria</taxon>
        <taxon>Bacillati</taxon>
        <taxon>Actinomycetota</taxon>
        <taxon>Actinomycetes</taxon>
        <taxon>Propionibacteriales</taxon>
        <taxon>Nocardioidaceae</taxon>
        <taxon>Nocardioides</taxon>
    </lineage>
</organism>
<keyword evidence="1" id="KW-0813">Transport</keyword>
<sequence>MSSSTEPVRVVTDLRQGDWTRLAPGSALGDPIAERTLATVAEHARDAARAQGYAVGWAQGRREAAEAAEAGAELEARRIRREAEQREIEHREAIDALKAAAAELRAVIDGAVARVEEQAVEVAWTLTEALVGHEVRGTEAPDVVAKVLALSPQGRLARVRLNPEHASHPALKELKEHGVVCIGDPSLGRADALVHVEDKVLDLRLGPALDRVREVLR</sequence>
<keyword evidence="2" id="KW-0653">Protein transport</keyword>
<dbReference type="RefSeq" id="WP_128221678.1">
    <property type="nucleotide sequence ID" value="NZ_CP034929.1"/>
</dbReference>